<gene>
    <name evidence="4" type="ORF">C4B60_12950</name>
</gene>
<dbReference type="CDD" id="cd06547">
    <property type="entry name" value="GH85_ENGase"/>
    <property type="match status" value="1"/>
</dbReference>
<sequence>MVKVKHFIVMGFLAFFLVGFQSQALASQPESSYWYPEGLLDWSPENDPDAAFNRSTIPLATRDVHYSTNETQQDDARLVALSALNPNTSGVPSQGDREFFANTFSYWQYVDLMVYWAGSAGEGIITPPSGDVIDASHKNGVSILGNVFFPPKVYGGKDEWVDQMLAQEEDGSFPAADKLLEVAEYYGFDGWFINQETEGGTHETAQKMQDFLVYLQENKPEDMEIMWYDSMIKDGSIKWQNYLTDQNTMFFQEGNETVSDSMFLNFWWWNASQKSSYDKALELGRNPYDLYAGIDVEANGTETYVEWDNLFPNGEAPYASLGIYRPDWAFKSTDTMQDFYNREHEFWVGEAKDPSNTSENPDNWKGMAHYFNEKTAIDTLPFVTHFTTGSGEFFSIDGTVKSDKSWNNRSLQDILPTWRWITESDGESLAVDFDWEDAFYGGSSLKIFGELSKKNATHVKLYKTNLPVDKDTELSITYKTPSKKSNLKVGLSFHDAPDDFTFLDVKKKSNGKWATDEIKLKKFKGKSIAAISLYAESDAVIEDYQLNIGELKVTNKESKKDKPEKPSNFVIDDLSFKDGIYADIRLRWDANENQNGTYEIYRNLGKGKKEFLGSTPNNVFYVSQLKRDGKEDTGTIEIVWVNENHERSKKGTEASFDWPDYPAPTAGFSVSKTIAAPGEGITFFNQSSEVTESVQWTFEGASPSVSEEENPVVTYENEGTYSVKLVASNSEGEDVLVKDQYITISEDAKNITNVALNKQATASGQCAATESPAYALDGIVTGNSKWCAIGSASWMIVDLGEAYQLSEFVLKHAEAGGEPAAFNTRMYTIEVSNDLDEWVEVTKVTDNTQAVSSHSIPLTQARYVRLSIQQPTQGGDQATRMYEFEVYGF</sequence>
<dbReference type="SUPFAM" id="SSF49299">
    <property type="entry name" value="PKD domain"/>
    <property type="match status" value="1"/>
</dbReference>
<dbReference type="OrthoDB" id="1089471at2"/>
<dbReference type="Pfam" id="PF03644">
    <property type="entry name" value="Glyco_hydro_85"/>
    <property type="match status" value="1"/>
</dbReference>
<dbReference type="SUPFAM" id="SSF49785">
    <property type="entry name" value="Galactose-binding domain-like"/>
    <property type="match status" value="1"/>
</dbReference>
<keyword evidence="1" id="KW-0732">Signal</keyword>
<dbReference type="RefSeq" id="WP_104058422.1">
    <property type="nucleotide sequence ID" value="NZ_PREZ01000004.1"/>
</dbReference>
<dbReference type="PANTHER" id="PTHR13246">
    <property type="entry name" value="ENDO BETA N-ACETYLGLUCOSAMINIDASE"/>
    <property type="match status" value="1"/>
</dbReference>
<dbReference type="InterPro" id="IPR054110">
    <property type="entry name" value="EndoD-like_D2"/>
</dbReference>
<reference evidence="4 5" key="1">
    <citation type="submission" date="2018-02" db="EMBL/GenBank/DDBJ databases">
        <title>Jeotgalibacillus proteolyticum sp. nov. a protease producing bacterium isolated from ocean sediments of Laizhou Bay.</title>
        <authorList>
            <person name="Li Y."/>
        </authorList>
    </citation>
    <scope>NUCLEOTIDE SEQUENCE [LARGE SCALE GENOMIC DNA]</scope>
    <source>
        <strain evidence="4 5">22-7</strain>
    </source>
</reference>
<protein>
    <submittedName>
        <fullName evidence="4">Endo-beta-N-acetylglucosaminidase</fullName>
    </submittedName>
</protein>
<comment type="caution">
    <text evidence="4">The sequence shown here is derived from an EMBL/GenBank/DDBJ whole genome shotgun (WGS) entry which is preliminary data.</text>
</comment>
<accession>A0A2S5GBR1</accession>
<dbReference type="InterPro" id="IPR008979">
    <property type="entry name" value="Galactose-bd-like_sf"/>
</dbReference>
<evidence type="ECO:0000259" key="2">
    <source>
        <dbReference type="PROSITE" id="PS50022"/>
    </source>
</evidence>
<dbReference type="AlphaFoldDB" id="A0A2S5GBR1"/>
<feature type="signal peptide" evidence="1">
    <location>
        <begin position="1"/>
        <end position="26"/>
    </location>
</feature>
<dbReference type="PANTHER" id="PTHR13246:SF1">
    <property type="entry name" value="CYTOSOLIC ENDO-BETA-N-ACETYLGLUCOSAMINIDASE"/>
    <property type="match status" value="1"/>
</dbReference>
<evidence type="ECO:0000256" key="1">
    <source>
        <dbReference type="SAM" id="SignalP"/>
    </source>
</evidence>
<feature type="domain" description="PKD" evidence="3">
    <location>
        <begin position="664"/>
        <end position="732"/>
    </location>
</feature>
<proteinExistence type="predicted"/>
<dbReference type="Pfam" id="PF00754">
    <property type="entry name" value="F5_F8_type_C"/>
    <property type="match status" value="1"/>
</dbReference>
<evidence type="ECO:0000259" key="3">
    <source>
        <dbReference type="PROSITE" id="PS50093"/>
    </source>
</evidence>
<dbReference type="Gene3D" id="3.20.20.80">
    <property type="entry name" value="Glycosidases"/>
    <property type="match status" value="1"/>
</dbReference>
<dbReference type="PROSITE" id="PS50093">
    <property type="entry name" value="PKD"/>
    <property type="match status" value="1"/>
</dbReference>
<feature type="domain" description="F5/8 type C" evidence="2">
    <location>
        <begin position="744"/>
        <end position="889"/>
    </location>
</feature>
<dbReference type="InterPro" id="IPR032979">
    <property type="entry name" value="ENGase"/>
</dbReference>
<dbReference type="InterPro" id="IPR035986">
    <property type="entry name" value="PKD_dom_sf"/>
</dbReference>
<dbReference type="InterPro" id="IPR022409">
    <property type="entry name" value="PKD/Chitinase_dom"/>
</dbReference>
<dbReference type="Gene3D" id="2.60.120.260">
    <property type="entry name" value="Galactose-binding domain-like"/>
    <property type="match status" value="2"/>
</dbReference>
<dbReference type="Gene3D" id="2.60.40.10">
    <property type="entry name" value="Immunoglobulins"/>
    <property type="match status" value="2"/>
</dbReference>
<dbReference type="GO" id="GO:0005829">
    <property type="term" value="C:cytosol"/>
    <property type="evidence" value="ECO:0007669"/>
    <property type="project" value="UniProtKB-SubCell"/>
</dbReference>
<dbReference type="InterPro" id="IPR005201">
    <property type="entry name" value="TIM_ENGase"/>
</dbReference>
<dbReference type="InterPro" id="IPR000601">
    <property type="entry name" value="PKD_dom"/>
</dbReference>
<dbReference type="InterPro" id="IPR000421">
    <property type="entry name" value="FA58C"/>
</dbReference>
<evidence type="ECO:0000313" key="4">
    <source>
        <dbReference type="EMBL" id="PPA70472.1"/>
    </source>
</evidence>
<dbReference type="InterPro" id="IPR013783">
    <property type="entry name" value="Ig-like_fold"/>
</dbReference>
<dbReference type="CDD" id="cd00146">
    <property type="entry name" value="PKD"/>
    <property type="match status" value="1"/>
</dbReference>
<dbReference type="GO" id="GO:0033925">
    <property type="term" value="F:mannosyl-glycoprotein endo-beta-N-acetylglucosaminidase activity"/>
    <property type="evidence" value="ECO:0007669"/>
    <property type="project" value="InterPro"/>
</dbReference>
<feature type="chain" id="PRO_5015602946" evidence="1">
    <location>
        <begin position="27"/>
        <end position="889"/>
    </location>
</feature>
<name>A0A2S5GBR1_9BACL</name>
<evidence type="ECO:0000313" key="5">
    <source>
        <dbReference type="Proteomes" id="UP000239047"/>
    </source>
</evidence>
<dbReference type="SMART" id="SM00089">
    <property type="entry name" value="PKD"/>
    <property type="match status" value="1"/>
</dbReference>
<dbReference type="PROSITE" id="PS50022">
    <property type="entry name" value="FA58C_3"/>
    <property type="match status" value="1"/>
</dbReference>
<keyword evidence="5" id="KW-1185">Reference proteome</keyword>
<dbReference type="Pfam" id="PF00801">
    <property type="entry name" value="PKD"/>
    <property type="match status" value="1"/>
</dbReference>
<dbReference type="EMBL" id="PREZ01000004">
    <property type="protein sequence ID" value="PPA70472.1"/>
    <property type="molecule type" value="Genomic_DNA"/>
</dbReference>
<dbReference type="Pfam" id="PF21910">
    <property type="entry name" value="GH85_C"/>
    <property type="match status" value="1"/>
</dbReference>
<dbReference type="Proteomes" id="UP000239047">
    <property type="component" value="Unassembled WGS sequence"/>
</dbReference>
<organism evidence="4 5">
    <name type="scientific">Jeotgalibacillus proteolyticus</name>
    <dbReference type="NCBI Taxonomy" id="2082395"/>
    <lineage>
        <taxon>Bacteria</taxon>
        <taxon>Bacillati</taxon>
        <taxon>Bacillota</taxon>
        <taxon>Bacilli</taxon>
        <taxon>Bacillales</taxon>
        <taxon>Caryophanaceae</taxon>
        <taxon>Jeotgalibacillus</taxon>
    </lineage>
</organism>